<dbReference type="AlphaFoldDB" id="A0A8J1XRZ6"/>
<dbReference type="PANTHER" id="PTHR46104">
    <property type="entry name" value="GENE 9195-RELATED-RELATED"/>
    <property type="match status" value="1"/>
</dbReference>
<reference evidence="1" key="1">
    <citation type="submission" date="2022-03" db="EMBL/GenBank/DDBJ databases">
        <authorList>
            <person name="Martin C."/>
        </authorList>
    </citation>
    <scope>NUCLEOTIDE SEQUENCE</scope>
</reference>
<proteinExistence type="predicted"/>
<sequence length="161" mass="17100">MTAAVDECWGGYYCPSGIDVPNPADLLCPRGMHCPNGSEIYKECSPGFYANQTGAAICETCPDGYYCLPVQPENATLNVQPCPQGYFCPTGTALDWHACPQGTYSDQEGLYSTAQCKPCPGGKYCASEHLSAPTADCSAGYYCTSGVDRPNPSTGNDTFND</sequence>
<evidence type="ECO:0000313" key="1">
    <source>
        <dbReference type="EMBL" id="CAH1789580.1"/>
    </source>
</evidence>
<dbReference type="InterPro" id="IPR009030">
    <property type="entry name" value="Growth_fac_rcpt_cys_sf"/>
</dbReference>
<dbReference type="PANTHER" id="PTHR46104:SF1">
    <property type="entry name" value="GENE 9195-RELATED"/>
    <property type="match status" value="1"/>
</dbReference>
<protein>
    <submittedName>
        <fullName evidence="1">Uncharacterized protein</fullName>
    </submittedName>
</protein>
<evidence type="ECO:0000313" key="2">
    <source>
        <dbReference type="Proteomes" id="UP000749559"/>
    </source>
</evidence>
<gene>
    <name evidence="1" type="ORF">OFUS_LOCUS14912</name>
</gene>
<accession>A0A8J1XRZ6</accession>
<dbReference type="OrthoDB" id="6071718at2759"/>
<comment type="caution">
    <text evidence="1">The sequence shown here is derived from an EMBL/GenBank/DDBJ whole genome shotgun (WGS) entry which is preliminary data.</text>
</comment>
<dbReference type="Gene3D" id="2.10.50.10">
    <property type="entry name" value="Tumor Necrosis Factor Receptor, subunit A, domain 2"/>
    <property type="match status" value="2"/>
</dbReference>
<dbReference type="SMART" id="SM01411">
    <property type="entry name" value="Ephrin_rec_like"/>
    <property type="match status" value="2"/>
</dbReference>
<organism evidence="1 2">
    <name type="scientific">Owenia fusiformis</name>
    <name type="common">Polychaete worm</name>
    <dbReference type="NCBI Taxonomy" id="6347"/>
    <lineage>
        <taxon>Eukaryota</taxon>
        <taxon>Metazoa</taxon>
        <taxon>Spiralia</taxon>
        <taxon>Lophotrochozoa</taxon>
        <taxon>Annelida</taxon>
        <taxon>Polychaeta</taxon>
        <taxon>Sedentaria</taxon>
        <taxon>Canalipalpata</taxon>
        <taxon>Sabellida</taxon>
        <taxon>Oweniida</taxon>
        <taxon>Oweniidae</taxon>
        <taxon>Owenia</taxon>
    </lineage>
</organism>
<dbReference type="Proteomes" id="UP000749559">
    <property type="component" value="Unassembled WGS sequence"/>
</dbReference>
<name>A0A8J1XRZ6_OWEFU</name>
<dbReference type="SUPFAM" id="SSF57184">
    <property type="entry name" value="Growth factor receptor domain"/>
    <property type="match status" value="1"/>
</dbReference>
<keyword evidence="2" id="KW-1185">Reference proteome</keyword>
<dbReference type="EMBL" id="CAIIXF020000007">
    <property type="protein sequence ID" value="CAH1789580.1"/>
    <property type="molecule type" value="Genomic_DNA"/>
</dbReference>
<feature type="non-terminal residue" evidence="1">
    <location>
        <position position="161"/>
    </location>
</feature>